<sequence length="187" mass="20227">MHIELYQWIAFFAGAQMVRVALESSCGSTGLGSMDVASGKNSYLSVQLDGPNALPGLHAQFTIGGSILCIVVHDQEALSFADSLTTLIATVIARDQRVAICANLYLDAPPCPGCDTHQFCAEIITASIMWQSLGVVFNLVINLFLSLGIHQHCIQMKKVGKINTEEKPTVDFKVDLDAEGFQVVELK</sequence>
<organism evidence="2 3">
    <name type="scientific">Umbelopsis vinacea</name>
    <dbReference type="NCBI Taxonomy" id="44442"/>
    <lineage>
        <taxon>Eukaryota</taxon>
        <taxon>Fungi</taxon>
        <taxon>Fungi incertae sedis</taxon>
        <taxon>Mucoromycota</taxon>
        <taxon>Mucoromycotina</taxon>
        <taxon>Umbelopsidomycetes</taxon>
        <taxon>Umbelopsidales</taxon>
        <taxon>Umbelopsidaceae</taxon>
        <taxon>Umbelopsis</taxon>
    </lineage>
</organism>
<keyword evidence="1" id="KW-0472">Membrane</keyword>
<dbReference type="OrthoDB" id="2415009at2759"/>
<name>A0A8H7PUN0_9FUNG</name>
<evidence type="ECO:0000256" key="1">
    <source>
        <dbReference type="SAM" id="Phobius"/>
    </source>
</evidence>
<protein>
    <submittedName>
        <fullName evidence="2">Uncharacterized protein</fullName>
    </submittedName>
</protein>
<proteinExistence type="predicted"/>
<keyword evidence="1" id="KW-0812">Transmembrane</keyword>
<dbReference type="AlphaFoldDB" id="A0A8H7PUN0"/>
<evidence type="ECO:0000313" key="3">
    <source>
        <dbReference type="Proteomes" id="UP000612746"/>
    </source>
</evidence>
<accession>A0A8H7PUN0</accession>
<feature type="transmembrane region" description="Helical" evidence="1">
    <location>
        <begin position="128"/>
        <end position="149"/>
    </location>
</feature>
<comment type="caution">
    <text evidence="2">The sequence shown here is derived from an EMBL/GenBank/DDBJ whole genome shotgun (WGS) entry which is preliminary data.</text>
</comment>
<evidence type="ECO:0000313" key="2">
    <source>
        <dbReference type="EMBL" id="KAG2180617.1"/>
    </source>
</evidence>
<keyword evidence="1" id="KW-1133">Transmembrane helix</keyword>
<reference evidence="2" key="1">
    <citation type="submission" date="2020-12" db="EMBL/GenBank/DDBJ databases">
        <title>Metabolic potential, ecology and presence of endohyphal bacteria is reflected in genomic diversity of Mucoromycotina.</title>
        <authorList>
            <person name="Muszewska A."/>
            <person name="Okrasinska A."/>
            <person name="Steczkiewicz K."/>
            <person name="Drgas O."/>
            <person name="Orlowska M."/>
            <person name="Perlinska-Lenart U."/>
            <person name="Aleksandrzak-Piekarczyk T."/>
            <person name="Szatraj K."/>
            <person name="Zielenkiewicz U."/>
            <person name="Pilsyk S."/>
            <person name="Malc E."/>
            <person name="Mieczkowski P."/>
            <person name="Kruszewska J.S."/>
            <person name="Biernat P."/>
            <person name="Pawlowska J."/>
        </authorList>
    </citation>
    <scope>NUCLEOTIDE SEQUENCE</scope>
    <source>
        <strain evidence="2">WA0000051536</strain>
    </source>
</reference>
<dbReference type="EMBL" id="JAEPRA010000009">
    <property type="protein sequence ID" value="KAG2180617.1"/>
    <property type="molecule type" value="Genomic_DNA"/>
</dbReference>
<dbReference type="Proteomes" id="UP000612746">
    <property type="component" value="Unassembled WGS sequence"/>
</dbReference>
<gene>
    <name evidence="2" type="ORF">INT44_003621</name>
</gene>
<keyword evidence="3" id="KW-1185">Reference proteome</keyword>